<dbReference type="GO" id="GO:0005524">
    <property type="term" value="F:ATP binding"/>
    <property type="evidence" value="ECO:0007669"/>
    <property type="project" value="InterPro"/>
</dbReference>
<sequence length="82" mass="8618">MLVTGGGARNLLLVAELTNMLKGQDITVTVPEDQLVKFKEALMTAALGVLRVREEVSFFSKVSGAKHDSVGGALWCGATAQA</sequence>
<dbReference type="GO" id="GO:0009254">
    <property type="term" value="P:peptidoglycan turnover"/>
    <property type="evidence" value="ECO:0007669"/>
    <property type="project" value="InterPro"/>
</dbReference>
<dbReference type="Pfam" id="PF03702">
    <property type="entry name" value="AnmK"/>
    <property type="match status" value="1"/>
</dbReference>
<protein>
    <recommendedName>
        <fullName evidence="2">Anhydro-N-acetylmuramic acid kinase</fullName>
    </recommendedName>
</protein>
<proteinExistence type="evidence at transcript level"/>
<dbReference type="PANTHER" id="PTHR30605">
    <property type="entry name" value="ANHYDRO-N-ACETYLMURAMIC ACID KINASE"/>
    <property type="match status" value="1"/>
</dbReference>
<dbReference type="EMBL" id="GBBK01001402">
    <property type="protein sequence ID" value="JAC23080.1"/>
    <property type="molecule type" value="mRNA"/>
</dbReference>
<organism evidence="1">
    <name type="scientific">Amblyomma cajennense</name>
    <name type="common">Cayenne tick</name>
    <name type="synonym">Acarus cajennensis</name>
    <dbReference type="NCBI Taxonomy" id="34607"/>
    <lineage>
        <taxon>Eukaryota</taxon>
        <taxon>Metazoa</taxon>
        <taxon>Ecdysozoa</taxon>
        <taxon>Arthropoda</taxon>
        <taxon>Chelicerata</taxon>
        <taxon>Arachnida</taxon>
        <taxon>Acari</taxon>
        <taxon>Parasitiformes</taxon>
        <taxon>Ixodida</taxon>
        <taxon>Ixodoidea</taxon>
        <taxon>Ixodidae</taxon>
        <taxon>Amblyomminae</taxon>
        <taxon>Amblyomma</taxon>
    </lineage>
</organism>
<name>A0A023FR34_AMBCJ</name>
<accession>A0A023FR34</accession>
<dbReference type="PANTHER" id="PTHR30605:SF0">
    <property type="entry name" value="ANHYDRO-N-ACETYLMURAMIC ACID KINASE"/>
    <property type="match status" value="1"/>
</dbReference>
<dbReference type="GO" id="GO:0016773">
    <property type="term" value="F:phosphotransferase activity, alcohol group as acceptor"/>
    <property type="evidence" value="ECO:0007669"/>
    <property type="project" value="InterPro"/>
</dbReference>
<evidence type="ECO:0008006" key="2">
    <source>
        <dbReference type="Google" id="ProtNLM"/>
    </source>
</evidence>
<reference evidence="1" key="1">
    <citation type="submission" date="2014-03" db="EMBL/GenBank/DDBJ databases">
        <title>The sialotranscriptome of Amblyomma triste, Amblyomma parvum and Amblyomma cajennense ticks, uncovered by 454-based RNA-seq.</title>
        <authorList>
            <person name="Garcia G.R."/>
            <person name="Gardinassi L.G."/>
            <person name="Ribeiro J.M."/>
            <person name="Anatriello E."/>
            <person name="Ferreira B.R."/>
            <person name="Moreira H.N."/>
            <person name="Mafra C."/>
            <person name="Olegario M.M."/>
            <person name="Szabo P.J."/>
            <person name="Miranda-Santos I.K."/>
            <person name="Maruyama S.R."/>
        </authorList>
    </citation>
    <scope>NUCLEOTIDE SEQUENCE</scope>
    <source>
        <strain evidence="1">Uberlandia</strain>
        <tissue evidence="1">Salivary glands</tissue>
    </source>
</reference>
<dbReference type="GO" id="GO:0006040">
    <property type="term" value="P:amino sugar metabolic process"/>
    <property type="evidence" value="ECO:0007669"/>
    <property type="project" value="InterPro"/>
</dbReference>
<dbReference type="AlphaFoldDB" id="A0A023FR34"/>
<evidence type="ECO:0000313" key="1">
    <source>
        <dbReference type="EMBL" id="JAC23080.1"/>
    </source>
</evidence>
<dbReference type="InterPro" id="IPR005338">
    <property type="entry name" value="Anhydro_N_Ac-Mur_kinase"/>
</dbReference>